<dbReference type="InterPro" id="IPR036875">
    <property type="entry name" value="Znf_CCHC_sf"/>
</dbReference>
<dbReference type="AlphaFoldDB" id="A0A1B0AEC8"/>
<dbReference type="PANTHER" id="PTHR45823">
    <property type="entry name" value="T-SNARE COILED-COIL HOMOLOGY DOMAIN-CONTAINING PROTEIN"/>
    <property type="match status" value="1"/>
</dbReference>
<dbReference type="GO" id="GO:0008270">
    <property type="term" value="F:zinc ion binding"/>
    <property type="evidence" value="ECO:0007669"/>
    <property type="project" value="UniProtKB-KW"/>
</dbReference>
<evidence type="ECO:0000313" key="4">
    <source>
        <dbReference type="Proteomes" id="UP000092445"/>
    </source>
</evidence>
<accession>A0A1B0AEC8</accession>
<proteinExistence type="predicted"/>
<organism evidence="3 4">
    <name type="scientific">Glossina pallidipes</name>
    <name type="common">Tsetse fly</name>
    <dbReference type="NCBI Taxonomy" id="7398"/>
    <lineage>
        <taxon>Eukaryota</taxon>
        <taxon>Metazoa</taxon>
        <taxon>Ecdysozoa</taxon>
        <taxon>Arthropoda</taxon>
        <taxon>Hexapoda</taxon>
        <taxon>Insecta</taxon>
        <taxon>Pterygota</taxon>
        <taxon>Neoptera</taxon>
        <taxon>Endopterygota</taxon>
        <taxon>Diptera</taxon>
        <taxon>Brachycera</taxon>
        <taxon>Muscomorpha</taxon>
        <taxon>Hippoboscoidea</taxon>
        <taxon>Glossinidae</taxon>
        <taxon>Glossina</taxon>
    </lineage>
</organism>
<keyword evidence="1" id="KW-0479">Metal-binding</keyword>
<keyword evidence="1" id="KW-0863">Zinc-finger</keyword>
<dbReference type="STRING" id="7398.A0A1B0AEC8"/>
<dbReference type="EnsemblMetazoa" id="GPAI043052-RA">
    <property type="protein sequence ID" value="GPAI043052-PA"/>
    <property type="gene ID" value="GPAI043052"/>
</dbReference>
<name>A0A1B0AEC8_GLOPL</name>
<dbReference type="SUPFAM" id="SSF57756">
    <property type="entry name" value="Retrovirus zinc finger-like domains"/>
    <property type="match status" value="1"/>
</dbReference>
<feature type="domain" description="CCHC-type" evidence="2">
    <location>
        <begin position="138"/>
        <end position="154"/>
    </location>
</feature>
<reference evidence="3" key="2">
    <citation type="submission" date="2020-05" db="UniProtKB">
        <authorList>
            <consortium name="EnsemblMetazoa"/>
        </authorList>
    </citation>
    <scope>IDENTIFICATION</scope>
    <source>
        <strain evidence="3">IAEA</strain>
    </source>
</reference>
<dbReference type="Pfam" id="PF00098">
    <property type="entry name" value="zf-CCHC"/>
    <property type="match status" value="1"/>
</dbReference>
<evidence type="ECO:0000256" key="1">
    <source>
        <dbReference type="PROSITE-ProRule" id="PRU00047"/>
    </source>
</evidence>
<dbReference type="Proteomes" id="UP000092445">
    <property type="component" value="Unassembled WGS sequence"/>
</dbReference>
<dbReference type="PANTHER" id="PTHR45823:SF1">
    <property type="entry name" value="T-SNARE COILED-COIL HOMOLOGY DOMAIN-CONTAINING PROTEIN"/>
    <property type="match status" value="1"/>
</dbReference>
<dbReference type="GO" id="GO:0003676">
    <property type="term" value="F:nucleic acid binding"/>
    <property type="evidence" value="ECO:0007669"/>
    <property type="project" value="InterPro"/>
</dbReference>
<dbReference type="VEuPathDB" id="VectorBase:GPAI043052"/>
<reference evidence="4" key="1">
    <citation type="submission" date="2014-03" db="EMBL/GenBank/DDBJ databases">
        <authorList>
            <person name="Aksoy S."/>
            <person name="Warren W."/>
            <person name="Wilson R.K."/>
        </authorList>
    </citation>
    <scope>NUCLEOTIDE SEQUENCE [LARGE SCALE GENOMIC DNA]</scope>
    <source>
        <strain evidence="4">IAEA</strain>
    </source>
</reference>
<protein>
    <recommendedName>
        <fullName evidence="2">CCHC-type domain-containing protein</fullName>
    </recommendedName>
</protein>
<evidence type="ECO:0000259" key="2">
    <source>
        <dbReference type="PROSITE" id="PS50158"/>
    </source>
</evidence>
<dbReference type="InterPro" id="IPR001878">
    <property type="entry name" value="Znf_CCHC"/>
</dbReference>
<sequence>MERKYSSKHVKEVSHLGLSLRCQKLNERIQDYATEIERLANLAYIGVPDVLEKLKFDAFVKELRDAELKTTAWTSPKTTFTQTLGFALTQEAASVLWTSSIKVRRMQVASENNIWDVVCVALRQVLRENKRMPPSKTRKCYTCQKCGHFARECRLKHKRIHSTSPTRNISEGANEICNEQALN</sequence>
<evidence type="ECO:0000313" key="3">
    <source>
        <dbReference type="EnsemblMetazoa" id="GPAI043052-PA"/>
    </source>
</evidence>
<keyword evidence="1" id="KW-0862">Zinc</keyword>
<keyword evidence="4" id="KW-1185">Reference proteome</keyword>
<dbReference type="Gene3D" id="4.10.60.10">
    <property type="entry name" value="Zinc finger, CCHC-type"/>
    <property type="match status" value="1"/>
</dbReference>
<dbReference type="PROSITE" id="PS50158">
    <property type="entry name" value="ZF_CCHC"/>
    <property type="match status" value="1"/>
</dbReference>